<dbReference type="InterPro" id="IPR002716">
    <property type="entry name" value="PIN_dom"/>
</dbReference>
<comment type="caution">
    <text evidence="2">The sequence shown here is derived from an EMBL/GenBank/DDBJ whole genome shotgun (WGS) entry which is preliminary data.</text>
</comment>
<evidence type="ECO:0000313" key="2">
    <source>
        <dbReference type="EMBL" id="OGG31592.1"/>
    </source>
</evidence>
<protein>
    <submittedName>
        <fullName evidence="2">Putative toxin-antitoxin system toxin component, PIN family</fullName>
    </submittedName>
</protein>
<gene>
    <name evidence="2" type="ORF">A3I51_02990</name>
</gene>
<dbReference type="PANTHER" id="PTHR34610:SF3">
    <property type="entry name" value="SSL7007 PROTEIN"/>
    <property type="match status" value="1"/>
</dbReference>
<dbReference type="InterPro" id="IPR002850">
    <property type="entry name" value="PIN_toxin-like"/>
</dbReference>
<dbReference type="SMART" id="SM00670">
    <property type="entry name" value="PINc"/>
    <property type="match status" value="1"/>
</dbReference>
<dbReference type="InterPro" id="IPR029060">
    <property type="entry name" value="PIN-like_dom_sf"/>
</dbReference>
<dbReference type="AlphaFoldDB" id="A0A1F6B4C6"/>
<dbReference type="NCBIfam" id="TIGR00305">
    <property type="entry name" value="putative toxin-antitoxin system toxin component, PIN family"/>
    <property type="match status" value="1"/>
</dbReference>
<organism evidence="2 3">
    <name type="scientific">Candidatus Gottesmanbacteria bacterium RIFCSPLOWO2_02_FULL_38_8</name>
    <dbReference type="NCBI Taxonomy" id="1798397"/>
    <lineage>
        <taxon>Bacteria</taxon>
        <taxon>Candidatus Gottesmaniibacteriota</taxon>
    </lineage>
</organism>
<dbReference type="EMBL" id="MFKA01000048">
    <property type="protein sequence ID" value="OGG31592.1"/>
    <property type="molecule type" value="Genomic_DNA"/>
</dbReference>
<dbReference type="Proteomes" id="UP000179209">
    <property type="component" value="Unassembled WGS sequence"/>
</dbReference>
<feature type="domain" description="PIN" evidence="1">
    <location>
        <begin position="2"/>
        <end position="117"/>
    </location>
</feature>
<dbReference type="Pfam" id="PF13470">
    <property type="entry name" value="PIN_3"/>
    <property type="match status" value="1"/>
</dbReference>
<sequence>MLGVVIDTVIFVRSLINPKSFCGKIVFFHNKSYQLFISEPIVREIIEVLQRPELTRKFKTLKNMDFLRVLEILGQANVVQVFTIGQVSRDPKDNKFLATAIAAKARYLVTEDKDLLDLKEYQGIKIIDTNIFLLTLEKGK</sequence>
<evidence type="ECO:0000313" key="3">
    <source>
        <dbReference type="Proteomes" id="UP000179209"/>
    </source>
</evidence>
<proteinExistence type="predicted"/>
<dbReference type="PANTHER" id="PTHR34610">
    <property type="entry name" value="SSL7007 PROTEIN"/>
    <property type="match status" value="1"/>
</dbReference>
<accession>A0A1F6B4C6</accession>
<reference evidence="2 3" key="1">
    <citation type="journal article" date="2016" name="Nat. Commun.">
        <title>Thousands of microbial genomes shed light on interconnected biogeochemical processes in an aquifer system.</title>
        <authorList>
            <person name="Anantharaman K."/>
            <person name="Brown C.T."/>
            <person name="Hug L.A."/>
            <person name="Sharon I."/>
            <person name="Castelle C.J."/>
            <person name="Probst A.J."/>
            <person name="Thomas B.C."/>
            <person name="Singh A."/>
            <person name="Wilkins M.J."/>
            <person name="Karaoz U."/>
            <person name="Brodie E.L."/>
            <person name="Williams K.H."/>
            <person name="Hubbard S.S."/>
            <person name="Banfield J.F."/>
        </authorList>
    </citation>
    <scope>NUCLEOTIDE SEQUENCE [LARGE SCALE GENOMIC DNA]</scope>
</reference>
<evidence type="ECO:0000259" key="1">
    <source>
        <dbReference type="SMART" id="SM00670"/>
    </source>
</evidence>
<name>A0A1F6B4C6_9BACT</name>
<dbReference type="SUPFAM" id="SSF88723">
    <property type="entry name" value="PIN domain-like"/>
    <property type="match status" value="1"/>
</dbReference>